<gene>
    <name evidence="2" type="ORF">GMARGA_LOCUS44813</name>
</gene>
<protein>
    <submittedName>
        <fullName evidence="2">4873_t:CDS:1</fullName>
    </submittedName>
</protein>
<sequence>RGKNLTRSNKPISDETYQDQHNTKGEVDQDQPRTTSIKAKEEKQPDGTDKSSTKNLSKNDSTEKSIRPRSKERQESDGQ</sequence>
<proteinExistence type="predicted"/>
<name>A0ABN7XKZ8_GIGMA</name>
<keyword evidence="3" id="KW-1185">Reference proteome</keyword>
<organism evidence="2 3">
    <name type="scientific">Gigaspora margarita</name>
    <dbReference type="NCBI Taxonomy" id="4874"/>
    <lineage>
        <taxon>Eukaryota</taxon>
        <taxon>Fungi</taxon>
        <taxon>Fungi incertae sedis</taxon>
        <taxon>Mucoromycota</taxon>
        <taxon>Glomeromycotina</taxon>
        <taxon>Glomeromycetes</taxon>
        <taxon>Diversisporales</taxon>
        <taxon>Gigasporaceae</taxon>
        <taxon>Gigaspora</taxon>
    </lineage>
</organism>
<evidence type="ECO:0000313" key="3">
    <source>
        <dbReference type="Proteomes" id="UP000789901"/>
    </source>
</evidence>
<feature type="compositionally biased region" description="Basic and acidic residues" evidence="1">
    <location>
        <begin position="21"/>
        <end position="31"/>
    </location>
</feature>
<feature type="region of interest" description="Disordered" evidence="1">
    <location>
        <begin position="1"/>
        <end position="79"/>
    </location>
</feature>
<dbReference type="Proteomes" id="UP000789901">
    <property type="component" value="Unassembled WGS sequence"/>
</dbReference>
<evidence type="ECO:0000256" key="1">
    <source>
        <dbReference type="SAM" id="MobiDB-lite"/>
    </source>
</evidence>
<feature type="compositionally biased region" description="Basic and acidic residues" evidence="1">
    <location>
        <begin position="60"/>
        <end position="79"/>
    </location>
</feature>
<feature type="compositionally biased region" description="Polar residues" evidence="1">
    <location>
        <begin position="1"/>
        <end position="11"/>
    </location>
</feature>
<feature type="non-terminal residue" evidence="2">
    <location>
        <position position="1"/>
    </location>
</feature>
<evidence type="ECO:0000313" key="2">
    <source>
        <dbReference type="EMBL" id="CAG8855992.1"/>
    </source>
</evidence>
<reference evidence="2 3" key="1">
    <citation type="submission" date="2021-06" db="EMBL/GenBank/DDBJ databases">
        <authorList>
            <person name="Kallberg Y."/>
            <person name="Tangrot J."/>
            <person name="Rosling A."/>
        </authorList>
    </citation>
    <scope>NUCLEOTIDE SEQUENCE [LARGE SCALE GENOMIC DNA]</scope>
    <source>
        <strain evidence="2 3">120-4 pot B 10/14</strain>
    </source>
</reference>
<feature type="non-terminal residue" evidence="2">
    <location>
        <position position="79"/>
    </location>
</feature>
<comment type="caution">
    <text evidence="2">The sequence shown here is derived from an EMBL/GenBank/DDBJ whole genome shotgun (WGS) entry which is preliminary data.</text>
</comment>
<accession>A0ABN7XKZ8</accession>
<feature type="compositionally biased region" description="Basic and acidic residues" evidence="1">
    <location>
        <begin position="38"/>
        <end position="52"/>
    </location>
</feature>
<dbReference type="EMBL" id="CAJVQB010155181">
    <property type="protein sequence ID" value="CAG8855992.1"/>
    <property type="molecule type" value="Genomic_DNA"/>
</dbReference>